<reference evidence="2 3" key="1">
    <citation type="submission" date="2020-07" db="EMBL/GenBank/DDBJ databases">
        <title>Sequencing the genomes of 1000 actinobacteria strains.</title>
        <authorList>
            <person name="Klenk H.-P."/>
        </authorList>
    </citation>
    <scope>NUCLEOTIDE SEQUENCE [LARGE SCALE GENOMIC DNA]</scope>
    <source>
        <strain evidence="2 3">DSM 103164</strain>
    </source>
</reference>
<keyword evidence="3" id="KW-1185">Reference proteome</keyword>
<evidence type="ECO:0000313" key="2">
    <source>
        <dbReference type="EMBL" id="NYI70201.1"/>
    </source>
</evidence>
<sequence length="113" mass="11765">MVDETAVDGNGLDGIATVGGRLGVCVVIAVVLWVLGAILVVYATPLDALVPFGGCTRAERIGQDTDVLACNDRIKIGMFGMLQALSVAVAIVAVVVFAVLTAHARLHRRPPRS</sequence>
<gene>
    <name evidence="2" type="ORF">GGQ54_000761</name>
</gene>
<name>A0A7Z0D7I8_9ACTN</name>
<evidence type="ECO:0000256" key="1">
    <source>
        <dbReference type="SAM" id="Phobius"/>
    </source>
</evidence>
<comment type="caution">
    <text evidence="2">The sequence shown here is derived from an EMBL/GenBank/DDBJ whole genome shotgun (WGS) entry which is preliminary data.</text>
</comment>
<keyword evidence="1" id="KW-0812">Transmembrane</keyword>
<keyword evidence="1" id="KW-0472">Membrane</keyword>
<dbReference type="RefSeq" id="WP_179444183.1">
    <property type="nucleotide sequence ID" value="NZ_JACBZS010000001.1"/>
</dbReference>
<dbReference type="Proteomes" id="UP000527616">
    <property type="component" value="Unassembled WGS sequence"/>
</dbReference>
<organism evidence="2 3">
    <name type="scientific">Naumannella cuiyingiana</name>
    <dbReference type="NCBI Taxonomy" id="1347891"/>
    <lineage>
        <taxon>Bacteria</taxon>
        <taxon>Bacillati</taxon>
        <taxon>Actinomycetota</taxon>
        <taxon>Actinomycetes</taxon>
        <taxon>Propionibacteriales</taxon>
        <taxon>Propionibacteriaceae</taxon>
        <taxon>Naumannella</taxon>
    </lineage>
</organism>
<accession>A0A7Z0D7I8</accession>
<protein>
    <submittedName>
        <fullName evidence="2">Uncharacterized protein</fullName>
    </submittedName>
</protein>
<feature type="transmembrane region" description="Helical" evidence="1">
    <location>
        <begin position="22"/>
        <end position="43"/>
    </location>
</feature>
<dbReference type="EMBL" id="JACBZS010000001">
    <property type="protein sequence ID" value="NYI70201.1"/>
    <property type="molecule type" value="Genomic_DNA"/>
</dbReference>
<keyword evidence="1" id="KW-1133">Transmembrane helix</keyword>
<dbReference type="AlphaFoldDB" id="A0A7Z0D7I8"/>
<proteinExistence type="predicted"/>
<evidence type="ECO:0000313" key="3">
    <source>
        <dbReference type="Proteomes" id="UP000527616"/>
    </source>
</evidence>
<feature type="transmembrane region" description="Helical" evidence="1">
    <location>
        <begin position="81"/>
        <end position="102"/>
    </location>
</feature>